<keyword evidence="2" id="KW-0964">Secreted</keyword>
<accession>A0A6H5HBY7</accession>
<feature type="compositionally biased region" description="Basic and acidic residues" evidence="8">
    <location>
        <begin position="1"/>
        <end position="15"/>
    </location>
</feature>
<evidence type="ECO:0000256" key="2">
    <source>
        <dbReference type="ARBA" id="ARBA00022525"/>
    </source>
</evidence>
<dbReference type="InterPro" id="IPR036201">
    <property type="entry name" value="Pacifastin_dom_sf"/>
</dbReference>
<gene>
    <name evidence="10" type="ORF">NTEN_LOCUS18527</name>
</gene>
<dbReference type="InterPro" id="IPR008037">
    <property type="entry name" value="Pacifastin_dom"/>
</dbReference>
<proteinExistence type="inferred from homology"/>
<dbReference type="OrthoDB" id="10026631at2759"/>
<feature type="disulfide bond" evidence="7">
    <location>
        <begin position="131"/>
        <end position="149"/>
    </location>
</feature>
<feature type="domain" description="Pacifastin" evidence="9">
    <location>
        <begin position="118"/>
        <end position="152"/>
    </location>
</feature>
<evidence type="ECO:0000256" key="5">
    <source>
        <dbReference type="ARBA" id="ARBA00023157"/>
    </source>
</evidence>
<evidence type="ECO:0000313" key="10">
    <source>
        <dbReference type="EMBL" id="CAB0013991.1"/>
    </source>
</evidence>
<protein>
    <recommendedName>
        <fullName evidence="9">Pacifastin domain-containing protein</fullName>
    </recommendedName>
</protein>
<dbReference type="GO" id="GO:0005576">
    <property type="term" value="C:extracellular region"/>
    <property type="evidence" value="ECO:0007669"/>
    <property type="project" value="UniProtKB-SubCell"/>
</dbReference>
<keyword evidence="11" id="KW-1185">Reference proteome</keyword>
<comment type="subcellular location">
    <subcellularLocation>
        <location evidence="1">Secreted</location>
    </subcellularLocation>
</comment>
<name>A0A6H5HBY7_9HEMI</name>
<evidence type="ECO:0000256" key="6">
    <source>
        <dbReference type="ARBA" id="ARBA00029459"/>
    </source>
</evidence>
<feature type="disulfide bond" evidence="7">
    <location>
        <begin position="94"/>
        <end position="104"/>
    </location>
</feature>
<feature type="disulfide bond" evidence="7">
    <location>
        <begin position="91"/>
        <end position="109"/>
    </location>
</feature>
<dbReference type="PROSITE" id="PS51446">
    <property type="entry name" value="PACIFASTIN"/>
    <property type="match status" value="2"/>
</dbReference>
<evidence type="ECO:0000256" key="1">
    <source>
        <dbReference type="ARBA" id="ARBA00004613"/>
    </source>
</evidence>
<comment type="caution">
    <text evidence="7">Lacks conserved residue(s) required for the propagation of feature annotation.</text>
</comment>
<feature type="disulfide bond" evidence="7">
    <location>
        <begin position="121"/>
        <end position="136"/>
    </location>
</feature>
<feature type="disulfide bond" evidence="7">
    <location>
        <begin position="134"/>
        <end position="144"/>
    </location>
</feature>
<evidence type="ECO:0000313" key="11">
    <source>
        <dbReference type="Proteomes" id="UP000479000"/>
    </source>
</evidence>
<feature type="domain" description="Pacifastin" evidence="9">
    <location>
        <begin position="78"/>
        <end position="112"/>
    </location>
</feature>
<sequence>MSFPRSKETQMDKRAARTSPLRGDQSVTDIAYQQWTRVCWPAADAFPSRNENFPEKVEKFANQVQNFPIQIEVFNTFPKRCRSGQTWKEGCNRCRCTVFGRALCTEHDCQHPALHVTSSRCNPGEKWKESCNSCTCLADGTPACTRRACRRRRNSEVRDDRQSQVRKRRVIWDVGSKAYRNANDVRNEWLEVAAESGSTVFNHQSPITHHPFPSTHQPSPITHYKRQIKKFHLKKPDEKVAETEAATVRLDVNHLPASSECDVGRPGGGVPCGVYLGSGRTLGRPVTVRA</sequence>
<dbReference type="GO" id="GO:0004867">
    <property type="term" value="F:serine-type endopeptidase inhibitor activity"/>
    <property type="evidence" value="ECO:0007669"/>
    <property type="project" value="UniProtKB-UniRule"/>
</dbReference>
<dbReference type="EMBL" id="CADCXU010027060">
    <property type="protein sequence ID" value="CAB0013991.1"/>
    <property type="molecule type" value="Genomic_DNA"/>
</dbReference>
<feature type="disulfide bond" evidence="7">
    <location>
        <begin position="81"/>
        <end position="96"/>
    </location>
</feature>
<dbReference type="Proteomes" id="UP000479000">
    <property type="component" value="Unassembled WGS sequence"/>
</dbReference>
<evidence type="ECO:0000256" key="8">
    <source>
        <dbReference type="SAM" id="MobiDB-lite"/>
    </source>
</evidence>
<keyword evidence="5 7" id="KW-1015">Disulfide bond</keyword>
<evidence type="ECO:0000256" key="3">
    <source>
        <dbReference type="ARBA" id="ARBA00022690"/>
    </source>
</evidence>
<comment type="similarity">
    <text evidence="6 7">Belongs to the protease inhibitor I19 family.</text>
</comment>
<keyword evidence="4 7" id="KW-0722">Serine protease inhibitor</keyword>
<evidence type="ECO:0000256" key="4">
    <source>
        <dbReference type="ARBA" id="ARBA00022900"/>
    </source>
</evidence>
<organism evidence="10 11">
    <name type="scientific">Nesidiocoris tenuis</name>
    <dbReference type="NCBI Taxonomy" id="355587"/>
    <lineage>
        <taxon>Eukaryota</taxon>
        <taxon>Metazoa</taxon>
        <taxon>Ecdysozoa</taxon>
        <taxon>Arthropoda</taxon>
        <taxon>Hexapoda</taxon>
        <taxon>Insecta</taxon>
        <taxon>Pterygota</taxon>
        <taxon>Neoptera</taxon>
        <taxon>Paraneoptera</taxon>
        <taxon>Hemiptera</taxon>
        <taxon>Heteroptera</taxon>
        <taxon>Panheteroptera</taxon>
        <taxon>Cimicomorpha</taxon>
        <taxon>Miridae</taxon>
        <taxon>Dicyphina</taxon>
        <taxon>Nesidiocoris</taxon>
    </lineage>
</organism>
<dbReference type="AlphaFoldDB" id="A0A6H5HBY7"/>
<reference evidence="10 11" key="1">
    <citation type="submission" date="2020-02" db="EMBL/GenBank/DDBJ databases">
        <authorList>
            <person name="Ferguson B K."/>
        </authorList>
    </citation>
    <scope>NUCLEOTIDE SEQUENCE [LARGE SCALE GENOMIC DNA]</scope>
</reference>
<dbReference type="SUPFAM" id="SSF57283">
    <property type="entry name" value="PMP inhibitors"/>
    <property type="match status" value="2"/>
</dbReference>
<feature type="region of interest" description="Disordered" evidence="8">
    <location>
        <begin position="1"/>
        <end position="23"/>
    </location>
</feature>
<keyword evidence="3 7" id="KW-0646">Protease inhibitor</keyword>
<evidence type="ECO:0000256" key="7">
    <source>
        <dbReference type="PROSITE-ProRule" id="PRU00776"/>
    </source>
</evidence>
<dbReference type="Pfam" id="PF05375">
    <property type="entry name" value="Pacifastin_I"/>
    <property type="match status" value="2"/>
</dbReference>
<evidence type="ECO:0000259" key="9">
    <source>
        <dbReference type="PROSITE" id="PS51446"/>
    </source>
</evidence>